<evidence type="ECO:0000313" key="1">
    <source>
        <dbReference type="EMBL" id="UZW74851.1"/>
    </source>
</evidence>
<dbReference type="Proteomes" id="UP001164472">
    <property type="component" value="Chromosome"/>
</dbReference>
<dbReference type="RefSeq" id="WP_251810278.1">
    <property type="nucleotide sequence ID" value="NZ_CP101527.1"/>
</dbReference>
<reference evidence="1" key="1">
    <citation type="submission" date="2022-07" db="EMBL/GenBank/DDBJ databases">
        <title>Alkalimarinus sp. nov., isolated from gut of a Alitta virens.</title>
        <authorList>
            <person name="Yang A.I."/>
            <person name="Shin N.-R."/>
        </authorList>
    </citation>
    <scope>NUCLEOTIDE SEQUENCE</scope>
    <source>
        <strain evidence="1">FA028</strain>
    </source>
</reference>
<keyword evidence="2" id="KW-1185">Reference proteome</keyword>
<dbReference type="SUPFAM" id="SSF158622">
    <property type="entry name" value="YheA/YmcA-like"/>
    <property type="match status" value="1"/>
</dbReference>
<dbReference type="KEGG" id="asem:NNL22_17805"/>
<evidence type="ECO:0000313" key="2">
    <source>
        <dbReference type="Proteomes" id="UP001164472"/>
    </source>
</evidence>
<dbReference type="AlphaFoldDB" id="A0A9E8HL46"/>
<dbReference type="Pfam" id="PF20027">
    <property type="entry name" value="DUF6435"/>
    <property type="match status" value="1"/>
</dbReference>
<dbReference type="InterPro" id="IPR023378">
    <property type="entry name" value="YheA/YmcA-like_dom_sf"/>
</dbReference>
<dbReference type="NCBIfam" id="NF033487">
    <property type="entry name" value="Lacal_2735_fam"/>
    <property type="match status" value="1"/>
</dbReference>
<accession>A0A9E8HL46</accession>
<dbReference type="EMBL" id="CP101527">
    <property type="protein sequence ID" value="UZW74851.1"/>
    <property type="molecule type" value="Genomic_DNA"/>
</dbReference>
<gene>
    <name evidence="1" type="ORF">NNL22_17805</name>
</gene>
<dbReference type="InterPro" id="IPR045493">
    <property type="entry name" value="DUF6435"/>
</dbReference>
<proteinExistence type="predicted"/>
<sequence>MFGLFKSDPVKKYRKEYEKVLQEAMQAQRSGDIRLYSELSSEADKLYQKLKASEPSHP</sequence>
<organism evidence="1 2">
    <name type="scientific">Alkalimarinus sediminis</name>
    <dbReference type="NCBI Taxonomy" id="1632866"/>
    <lineage>
        <taxon>Bacteria</taxon>
        <taxon>Pseudomonadati</taxon>
        <taxon>Pseudomonadota</taxon>
        <taxon>Gammaproteobacteria</taxon>
        <taxon>Alteromonadales</taxon>
        <taxon>Alteromonadaceae</taxon>
        <taxon>Alkalimarinus</taxon>
    </lineage>
</organism>
<protein>
    <submittedName>
        <fullName evidence="1">DUF6435 family protein</fullName>
    </submittedName>
</protein>
<name>A0A9E8HL46_9ALTE</name>